<dbReference type="InterPro" id="IPR050464">
    <property type="entry name" value="Zeta_carotene_desat/Oxidored"/>
</dbReference>
<gene>
    <name evidence="2" type="ORF">G3572_11195</name>
</gene>
<name>A0A6B3RL54_9RHOB</name>
<keyword evidence="3" id="KW-1185">Reference proteome</keyword>
<evidence type="ECO:0000313" key="2">
    <source>
        <dbReference type="EMBL" id="NEX46774.1"/>
    </source>
</evidence>
<dbReference type="Proteomes" id="UP000481421">
    <property type="component" value="Unassembled WGS sequence"/>
</dbReference>
<dbReference type="SUPFAM" id="SSF51905">
    <property type="entry name" value="FAD/NAD(P)-binding domain"/>
    <property type="match status" value="1"/>
</dbReference>
<dbReference type="InterPro" id="IPR002937">
    <property type="entry name" value="Amino_oxidase"/>
</dbReference>
<dbReference type="AlphaFoldDB" id="A0A6B3RL54"/>
<dbReference type="Pfam" id="PF01593">
    <property type="entry name" value="Amino_oxidase"/>
    <property type="match status" value="1"/>
</dbReference>
<dbReference type="PANTHER" id="PTHR42923:SF17">
    <property type="entry name" value="AMINE OXIDASE DOMAIN-CONTAINING PROTEIN"/>
    <property type="match status" value="1"/>
</dbReference>
<protein>
    <submittedName>
        <fullName evidence="2">NAD(P)-binding protein</fullName>
    </submittedName>
</protein>
<reference evidence="2 3" key="1">
    <citation type="submission" date="2020-02" db="EMBL/GenBank/DDBJ databases">
        <title>Rhodobacter algicola sp. nov., isolated from microalga culture.</title>
        <authorList>
            <person name="Park C.-Y."/>
        </authorList>
    </citation>
    <scope>NUCLEOTIDE SEQUENCE [LARGE SCALE GENOMIC DNA]</scope>
    <source>
        <strain evidence="2 3">ETT8</strain>
    </source>
</reference>
<dbReference type="GO" id="GO:0016491">
    <property type="term" value="F:oxidoreductase activity"/>
    <property type="evidence" value="ECO:0007669"/>
    <property type="project" value="InterPro"/>
</dbReference>
<comment type="caution">
    <text evidence="2">The sequence shown here is derived from an EMBL/GenBank/DDBJ whole genome shotgun (WGS) entry which is preliminary data.</text>
</comment>
<dbReference type="RefSeq" id="WP_164611795.1">
    <property type="nucleotide sequence ID" value="NZ_JAAIKE010000003.1"/>
</dbReference>
<dbReference type="InterPro" id="IPR036188">
    <property type="entry name" value="FAD/NAD-bd_sf"/>
</dbReference>
<dbReference type="EMBL" id="JAAIKE010000003">
    <property type="protein sequence ID" value="NEX46774.1"/>
    <property type="molecule type" value="Genomic_DNA"/>
</dbReference>
<sequence length="430" mass="47696">MPFETMAAAPRRIAVIGGGISGMSAAHMLGDLHHVVLFEAEPRLGGHARTVMAGKRGDQPVDTGFIVFNHVNYPHLVKLFERLEVPTAKSSMSFGASIDGGRIEYALASLDTLFAQRKNLVNPKFIGMIRDILRFNKHALRLAKPGMTIRDLLAALGTGDYFRDYYITPFSGAIWSTPTAGILDFPADAMIRFFDNHRLLHTDGQHQWYTVEGGSVQYVRRLHAAMQRQGVDLRLGTSIAGVRRQDGMVQVRAHGSEWDSFDEVIFATHSDDTLAMLMDPSPVERMALGAVRYQPNEAVLHCDESLMPRLRKTWSSWAYVEPKGGPGDRIDLTYWMNSLQPIPQDDPHFVTLNSNRAIREDCIYDSVTFRHPVYDAAAVAAQGVIRALNGTQNTWFCGAWMKNGFHEDGIGSAVDVVEAMRHRSASGVAA</sequence>
<dbReference type="Gene3D" id="3.50.50.60">
    <property type="entry name" value="FAD/NAD(P)-binding domain"/>
    <property type="match status" value="2"/>
</dbReference>
<feature type="domain" description="Amine oxidase" evidence="1">
    <location>
        <begin position="20"/>
        <end position="287"/>
    </location>
</feature>
<accession>A0A6B3RL54</accession>
<organism evidence="2 3">
    <name type="scientific">Pseudotabrizicola algicola</name>
    <dbReference type="NCBI Taxonomy" id="2709381"/>
    <lineage>
        <taxon>Bacteria</taxon>
        <taxon>Pseudomonadati</taxon>
        <taxon>Pseudomonadota</taxon>
        <taxon>Alphaproteobacteria</taxon>
        <taxon>Rhodobacterales</taxon>
        <taxon>Paracoccaceae</taxon>
        <taxon>Pseudotabrizicola</taxon>
    </lineage>
</organism>
<proteinExistence type="predicted"/>
<evidence type="ECO:0000313" key="3">
    <source>
        <dbReference type="Proteomes" id="UP000481421"/>
    </source>
</evidence>
<dbReference type="PANTHER" id="PTHR42923">
    <property type="entry name" value="PROTOPORPHYRINOGEN OXIDASE"/>
    <property type="match status" value="1"/>
</dbReference>
<evidence type="ECO:0000259" key="1">
    <source>
        <dbReference type="Pfam" id="PF01593"/>
    </source>
</evidence>